<keyword evidence="2" id="KW-0067">ATP-binding</keyword>
<dbReference type="InterPro" id="IPR024983">
    <property type="entry name" value="CHAT_dom"/>
</dbReference>
<dbReference type="Gene3D" id="3.90.640.10">
    <property type="entry name" value="Actin, Chain A, domain 4"/>
    <property type="match status" value="1"/>
</dbReference>
<evidence type="ECO:0000313" key="7">
    <source>
        <dbReference type="Proteomes" id="UP000027222"/>
    </source>
</evidence>
<feature type="compositionally biased region" description="Low complexity" evidence="4">
    <location>
        <begin position="74"/>
        <end position="84"/>
    </location>
</feature>
<dbReference type="GO" id="GO:0140662">
    <property type="term" value="F:ATP-dependent protein folding chaperone"/>
    <property type="evidence" value="ECO:0007669"/>
    <property type="project" value="InterPro"/>
</dbReference>
<feature type="region of interest" description="Disordered" evidence="4">
    <location>
        <begin position="1507"/>
        <end position="1528"/>
    </location>
</feature>
<dbReference type="GO" id="GO:0005829">
    <property type="term" value="C:cytosol"/>
    <property type="evidence" value="ECO:0007669"/>
    <property type="project" value="TreeGrafter"/>
</dbReference>
<dbReference type="HOGENOM" id="CLU_236736_0_0_1"/>
<organism evidence="6 7">
    <name type="scientific">Galerina marginata (strain CBS 339.88)</name>
    <dbReference type="NCBI Taxonomy" id="685588"/>
    <lineage>
        <taxon>Eukaryota</taxon>
        <taxon>Fungi</taxon>
        <taxon>Dikarya</taxon>
        <taxon>Basidiomycota</taxon>
        <taxon>Agaricomycotina</taxon>
        <taxon>Agaricomycetes</taxon>
        <taxon>Agaricomycetidae</taxon>
        <taxon>Agaricales</taxon>
        <taxon>Agaricineae</taxon>
        <taxon>Strophariaceae</taxon>
        <taxon>Galerina</taxon>
    </lineage>
</organism>
<dbReference type="CDD" id="cd22249">
    <property type="entry name" value="UDM1_RNF168_RNF169-like"/>
    <property type="match status" value="1"/>
</dbReference>
<reference evidence="7" key="1">
    <citation type="journal article" date="2014" name="Proc. Natl. Acad. Sci. U.S.A.">
        <title>Extensive sampling of basidiomycete genomes demonstrates inadequacy of the white-rot/brown-rot paradigm for wood decay fungi.</title>
        <authorList>
            <person name="Riley R."/>
            <person name="Salamov A.A."/>
            <person name="Brown D.W."/>
            <person name="Nagy L.G."/>
            <person name="Floudas D."/>
            <person name="Held B.W."/>
            <person name="Levasseur A."/>
            <person name="Lombard V."/>
            <person name="Morin E."/>
            <person name="Otillar R."/>
            <person name="Lindquist E.A."/>
            <person name="Sun H."/>
            <person name="LaButti K.M."/>
            <person name="Schmutz J."/>
            <person name="Jabbour D."/>
            <person name="Luo H."/>
            <person name="Baker S.E."/>
            <person name="Pisabarro A.G."/>
            <person name="Walton J.D."/>
            <person name="Blanchette R.A."/>
            <person name="Henrissat B."/>
            <person name="Martin F."/>
            <person name="Cullen D."/>
            <person name="Hibbett D.S."/>
            <person name="Grigoriev I.V."/>
        </authorList>
    </citation>
    <scope>NUCLEOTIDE SEQUENCE [LARGE SCALE GENOMIC DNA]</scope>
    <source>
        <strain evidence="7">CBS 339.88</strain>
    </source>
</reference>
<protein>
    <recommendedName>
        <fullName evidence="5">CHAT domain-containing protein</fullName>
    </recommendedName>
</protein>
<evidence type="ECO:0000313" key="6">
    <source>
        <dbReference type="EMBL" id="KDR67553.1"/>
    </source>
</evidence>
<dbReference type="InterPro" id="IPR043129">
    <property type="entry name" value="ATPase_NBD"/>
</dbReference>
<dbReference type="EMBL" id="KL142414">
    <property type="protein sequence ID" value="KDR67553.1"/>
    <property type="molecule type" value="Genomic_DNA"/>
</dbReference>
<dbReference type="STRING" id="685588.A0A067SLB8"/>
<dbReference type="GO" id="GO:0005634">
    <property type="term" value="C:nucleus"/>
    <property type="evidence" value="ECO:0007669"/>
    <property type="project" value="TreeGrafter"/>
</dbReference>
<sequence>MSSLPASNSGSASSINRGAGTSPSEIPSSSSKSASLLSVDSTVTISVLFADTFASQPLQSDPSSHHSHPGAPTSEDGGSDADSSSVHEGPSTRVDKGKGRALQSSDNQSVRSLPNTKTDNGKGVLSWAGGVRVQGRGAGDNELHCPPNTEESSSDPGPSAHLSRRNNASLDIAIEEASRKLKNQRTSQKKVLRAHQESRGDVGLLRREVEGFRREVEGLRDERRHEMEEFRRQLLDELRLQRDEELRLQREESQLTNSLLRREVEGLREERRHEVEGLRDEHRHEMDELRRQLLDELRLQREEIALIWFGSHRAPWLFFLTIAKAFGEVGAVARRRVLVPCSVIVIRHSTLNSENYRPGFSGQAFTLTVAFVVRSKDDVPADLLRITSATPQRRRVFTFRSKVMFRNINLNGFKYLVGKDASEFAPEDYEKETAFINVSASLASGDDNGGNIGLKFTIDDNRGQAFVSGNYLLAILFREILNTVSDHHTSTSGWTINSFQAVITFPRHFCQAQQEVITKVASLAGFARVGLLPDDLAAGLAYRSHFLPARTKGDVSKQDNALLVDVGHSAASITVISVTPENIAYRASESAPSLGGRDIDLAIAAQLSKDILSLHSYDINNDPQARLNLLNECSKAKEALIYSEEASFTLSLPITNFDYQALITWRSLQNIIAPLLGRLFVLMEQTLAKAGLHQNDIHTVVFMGTPILLYKSYIMDKLTGAVSRNIGYLSRAKNTLASCVKMTPSHLVGRVSTNPEFWIGRDFTNSSIKWDPRGEQDLGKIISGISEITISGEEGRRLLPSSNRNRPHDLSSFVQPVVPDTFSLKDMEDNIAEFEHRIDSSIAVLNETAEDDPKWPDRCNNLSALYLDKYQLTGNILTLNSGTVWAAKSLRGVNFRTGAKPQHLSNYAACLVKQYDNSGDLSLLDMAILYQSYIVNAVTAINPANAGYFINYGTFLQTRGEHIGDTTDIVEGAKFIQRAISEAIGEFQGSSSINLSDVPFLGPGLTNMGNALQVLYRWTGKLDDLHKAIWCHELALSFLNDKDAERSAALNRCGSVMMLHFQHFGDVENVKTAILYFTEALGYIPDHHPSKPLYLTGYTDALRELYNHSNDMEIIHDAIDTQKKVLLLINGNHPSRASYISKLGILYALKFNGTKNIEDLDEAILNDQLAVDLVKEDQHTQKYSFLSNLGSHLKRRFEESNSVLDLEKATSALEEALDHVSNGAGRAKVAHNLADAYYAHYGLKREEVYLLKCIERCKEVAVSSAPLTVRFHSAKVWTTATAAANDAQATLEATNAMVDLLSQLAWPGLSLSSQIEVLQGARQTACDAAAIALHYKDVARALEWLEQGRTVTWNQLLHMRSPLDDLKSQAPELAEKIITLSRQLETGGGVGYGEGSAPIYGLRVEKAGGTFSKNAIALERDKLLQEARAIPGFEKLMMAKEYPEFAVASYDGPVVVINVSQYRCDAVILSGRNHPFNLPLEEFSLAQAEQLKAMMIRALDGSARLQRSADPEGGEIGHEGERYGRPRLPRVTGESVDAMFRHILKELCDKVVSPILFALGIGINLDDDLPHVWWCPTGPLTFLPLHAAGIYAADDDRKTARFSALDYVVSSYIPSLGTLHNIMYRKHERPPFQMFSVIQPNTPGQSRLPATLLESSIIRKQGEKAGISGHMKNLQGEEATSKAVMAGIEASSWVHLACHGRQDVNEPTKSGLLLHDGTLFLDDIVQRPLPNADFAFLSACQTASGDHALPDEAIHLAAGMLLAGYNSVIASMWSIGDDDASTVADDVYGYLFNKEPDKGWEALYGTTRSPRFKAGKPDSRLAARALHRAVRSLRTKHTGRHGGTKFAAWVPYIHVGM</sequence>
<dbReference type="PANTHER" id="PTHR45639">
    <property type="entry name" value="HSC70CB, ISOFORM G-RELATED"/>
    <property type="match status" value="1"/>
</dbReference>
<accession>A0A067SLB8</accession>
<dbReference type="Pfam" id="PF12770">
    <property type="entry name" value="CHAT"/>
    <property type="match status" value="1"/>
</dbReference>
<gene>
    <name evidence="6" type="ORF">GALMADRAFT_283519</name>
</gene>
<dbReference type="InterPro" id="IPR013126">
    <property type="entry name" value="Hsp_70_fam"/>
</dbReference>
<feature type="region of interest" description="Disordered" evidence="4">
    <location>
        <begin position="56"/>
        <end position="164"/>
    </location>
</feature>
<keyword evidence="7" id="KW-1185">Reference proteome</keyword>
<feature type="coiled-coil region" evidence="3">
    <location>
        <begin position="202"/>
        <end position="299"/>
    </location>
</feature>
<proteinExistence type="predicted"/>
<dbReference type="Gene3D" id="3.30.30.30">
    <property type="match status" value="1"/>
</dbReference>
<dbReference type="InterPro" id="IPR011990">
    <property type="entry name" value="TPR-like_helical_dom_sf"/>
</dbReference>
<dbReference type="Pfam" id="PF00012">
    <property type="entry name" value="HSP70"/>
    <property type="match status" value="1"/>
</dbReference>
<feature type="domain" description="CHAT" evidence="5">
    <location>
        <begin position="1544"/>
        <end position="1794"/>
    </location>
</feature>
<dbReference type="Gene3D" id="1.25.40.10">
    <property type="entry name" value="Tetratricopeptide repeat domain"/>
    <property type="match status" value="1"/>
</dbReference>
<dbReference type="GO" id="GO:0005524">
    <property type="term" value="F:ATP binding"/>
    <property type="evidence" value="ECO:0007669"/>
    <property type="project" value="UniProtKB-KW"/>
</dbReference>
<dbReference type="Gene3D" id="3.30.420.40">
    <property type="match status" value="2"/>
</dbReference>
<dbReference type="PANTHER" id="PTHR45639:SF32">
    <property type="entry name" value="HEAT SHOCK PROTEIN PDR13"/>
    <property type="match status" value="1"/>
</dbReference>
<name>A0A067SLB8_GALM3</name>
<evidence type="ECO:0000256" key="4">
    <source>
        <dbReference type="SAM" id="MobiDB-lite"/>
    </source>
</evidence>
<evidence type="ECO:0000256" key="1">
    <source>
        <dbReference type="ARBA" id="ARBA00022741"/>
    </source>
</evidence>
<evidence type="ECO:0000256" key="3">
    <source>
        <dbReference type="SAM" id="Coils"/>
    </source>
</evidence>
<keyword evidence="1" id="KW-0547">Nucleotide-binding</keyword>
<dbReference type="OrthoDB" id="9991317at2759"/>
<keyword evidence="3" id="KW-0175">Coiled coil</keyword>
<feature type="region of interest" description="Disordered" evidence="4">
    <location>
        <begin position="1"/>
        <end position="37"/>
    </location>
</feature>
<dbReference type="SUPFAM" id="SSF53067">
    <property type="entry name" value="Actin-like ATPase domain"/>
    <property type="match status" value="2"/>
</dbReference>
<evidence type="ECO:0000259" key="5">
    <source>
        <dbReference type="Pfam" id="PF12770"/>
    </source>
</evidence>
<dbReference type="Proteomes" id="UP000027222">
    <property type="component" value="Unassembled WGS sequence"/>
</dbReference>
<evidence type="ECO:0000256" key="2">
    <source>
        <dbReference type="ARBA" id="ARBA00022840"/>
    </source>
</evidence>
<feature type="compositionally biased region" description="Polar residues" evidence="4">
    <location>
        <begin position="102"/>
        <end position="118"/>
    </location>
</feature>
<feature type="compositionally biased region" description="Basic and acidic residues" evidence="4">
    <location>
        <begin position="1507"/>
        <end position="1524"/>
    </location>
</feature>